<feature type="transmembrane region" description="Helical" evidence="3">
    <location>
        <begin position="23"/>
        <end position="43"/>
    </location>
</feature>
<comment type="similarity">
    <text evidence="1 2">Belongs to the BioY family.</text>
</comment>
<comment type="subcellular location">
    <subcellularLocation>
        <location evidence="2">Cell membrane</location>
        <topology evidence="2">Multi-pass membrane protein</topology>
    </subcellularLocation>
</comment>
<feature type="transmembrane region" description="Helical" evidence="3">
    <location>
        <begin position="125"/>
        <end position="149"/>
    </location>
</feature>
<keyword evidence="2 3" id="KW-0472">Membrane</keyword>
<keyword evidence="2" id="KW-1003">Cell membrane</keyword>
<dbReference type="PIRSF" id="PIRSF016661">
    <property type="entry name" value="BioY"/>
    <property type="match status" value="1"/>
</dbReference>
<dbReference type="PANTHER" id="PTHR34295:SF1">
    <property type="entry name" value="BIOTIN TRANSPORTER BIOY"/>
    <property type="match status" value="1"/>
</dbReference>
<keyword evidence="3" id="KW-0812">Transmembrane</keyword>
<evidence type="ECO:0000256" key="1">
    <source>
        <dbReference type="ARBA" id="ARBA00010692"/>
    </source>
</evidence>
<feature type="transmembrane region" description="Helical" evidence="3">
    <location>
        <begin position="50"/>
        <end position="73"/>
    </location>
</feature>
<dbReference type="Pfam" id="PF02632">
    <property type="entry name" value="BioY"/>
    <property type="match status" value="1"/>
</dbReference>
<dbReference type="EMBL" id="MZXV01000017">
    <property type="protein sequence ID" value="PZV38816.1"/>
    <property type="molecule type" value="Genomic_DNA"/>
</dbReference>
<dbReference type="Proteomes" id="UP000248616">
    <property type="component" value="Unassembled WGS sequence"/>
</dbReference>
<organism evidence="4 5">
    <name type="scientific">Mesorhizobium kowhaii</name>
    <dbReference type="NCBI Taxonomy" id="1300272"/>
    <lineage>
        <taxon>Bacteria</taxon>
        <taxon>Pseudomonadati</taxon>
        <taxon>Pseudomonadota</taxon>
        <taxon>Alphaproteobacteria</taxon>
        <taxon>Hyphomicrobiales</taxon>
        <taxon>Phyllobacteriaceae</taxon>
        <taxon>Mesorhizobium</taxon>
    </lineage>
</organism>
<dbReference type="InterPro" id="IPR003784">
    <property type="entry name" value="BioY"/>
</dbReference>
<feature type="transmembrane region" description="Helical" evidence="3">
    <location>
        <begin position="93"/>
        <end position="118"/>
    </location>
</feature>
<dbReference type="GO" id="GO:0005886">
    <property type="term" value="C:plasma membrane"/>
    <property type="evidence" value="ECO:0007669"/>
    <property type="project" value="UniProtKB-SubCell"/>
</dbReference>
<dbReference type="RefSeq" id="WP_111543931.1">
    <property type="nucleotide sequence ID" value="NZ_MZXV01000017.1"/>
</dbReference>
<dbReference type="OrthoDB" id="9803495at2"/>
<evidence type="ECO:0000256" key="2">
    <source>
        <dbReference type="PIRNR" id="PIRNR016661"/>
    </source>
</evidence>
<accession>A0A2W7E6I5</accession>
<dbReference type="GO" id="GO:0015225">
    <property type="term" value="F:biotin transmembrane transporter activity"/>
    <property type="evidence" value="ECO:0007669"/>
    <property type="project" value="UniProtKB-UniRule"/>
</dbReference>
<proteinExistence type="inferred from homology"/>
<dbReference type="PANTHER" id="PTHR34295">
    <property type="entry name" value="BIOTIN TRANSPORTER BIOY"/>
    <property type="match status" value="1"/>
</dbReference>
<keyword evidence="3" id="KW-1133">Transmembrane helix</keyword>
<dbReference type="AlphaFoldDB" id="A0A2W7E6I5"/>
<evidence type="ECO:0000313" key="4">
    <source>
        <dbReference type="EMBL" id="PZV38816.1"/>
    </source>
</evidence>
<evidence type="ECO:0000313" key="5">
    <source>
        <dbReference type="Proteomes" id="UP000248616"/>
    </source>
</evidence>
<keyword evidence="5" id="KW-1185">Reference proteome</keyword>
<dbReference type="Gene3D" id="1.10.1760.20">
    <property type="match status" value="1"/>
</dbReference>
<keyword evidence="2" id="KW-0813">Transport</keyword>
<sequence length="193" mass="19949">MTIYSVIAGRWGTRNLAIDGTTIFAASLLLALSAGIAVPFYPVPITMQTFVVIGLGLTLGPARGVAAITLYLAEGAAGFPVFAGTPEKGIGLAYMMGPTGGYLLGYLPAVLFAGWLAVRGWDRDPLYAVAAALVAGAVIYVPGLLWLGAVLGFDKPLFQLGLYPFIFGDIVKALLAALVFPATLKWLGAQGGG</sequence>
<comment type="caution">
    <text evidence="4">The sequence shown here is derived from an EMBL/GenBank/DDBJ whole genome shotgun (WGS) entry which is preliminary data.</text>
</comment>
<name>A0A2W7E6I5_9HYPH</name>
<feature type="transmembrane region" description="Helical" evidence="3">
    <location>
        <begin position="161"/>
        <end position="180"/>
    </location>
</feature>
<evidence type="ECO:0000256" key="3">
    <source>
        <dbReference type="SAM" id="Phobius"/>
    </source>
</evidence>
<reference evidence="5" key="1">
    <citation type="submission" date="2017-03" db="EMBL/GenBank/DDBJ databases">
        <authorList>
            <person name="Safronova V.I."/>
            <person name="Sazanova A.L."/>
            <person name="Chirak E.R."/>
        </authorList>
    </citation>
    <scope>NUCLEOTIDE SEQUENCE [LARGE SCALE GENOMIC DNA]</scope>
    <source>
        <strain evidence="5">Ach-343</strain>
    </source>
</reference>
<gene>
    <name evidence="4" type="ORF">B5V02_09180</name>
</gene>
<protein>
    <recommendedName>
        <fullName evidence="2">Biotin transporter</fullName>
    </recommendedName>
</protein>